<dbReference type="PANTHER" id="PTHR43685">
    <property type="entry name" value="GLYCOSYLTRANSFERASE"/>
    <property type="match status" value="1"/>
</dbReference>
<protein>
    <submittedName>
        <fullName evidence="2">Glycosyl transferase family 2</fullName>
    </submittedName>
</protein>
<keyword evidence="2" id="KW-0808">Transferase</keyword>
<dbReference type="GO" id="GO:0016740">
    <property type="term" value="F:transferase activity"/>
    <property type="evidence" value="ECO:0007669"/>
    <property type="project" value="UniProtKB-KW"/>
</dbReference>
<dbReference type="InterPro" id="IPR050834">
    <property type="entry name" value="Glycosyltransf_2"/>
</dbReference>
<evidence type="ECO:0000313" key="2">
    <source>
        <dbReference type="EMBL" id="ATC62895.1"/>
    </source>
</evidence>
<dbReference type="InterPro" id="IPR029044">
    <property type="entry name" value="Nucleotide-diphossugar_trans"/>
</dbReference>
<evidence type="ECO:0000259" key="1">
    <source>
        <dbReference type="Pfam" id="PF00535"/>
    </source>
</evidence>
<dbReference type="SUPFAM" id="SSF53448">
    <property type="entry name" value="Nucleotide-diphospho-sugar transferases"/>
    <property type="match status" value="1"/>
</dbReference>
<name>A0A290Q2K8_9BACT</name>
<evidence type="ECO:0000313" key="3">
    <source>
        <dbReference type="Proteomes" id="UP000217265"/>
    </source>
</evidence>
<dbReference type="Pfam" id="PF00535">
    <property type="entry name" value="Glycos_transf_2"/>
    <property type="match status" value="1"/>
</dbReference>
<keyword evidence="3" id="KW-1185">Reference proteome</keyword>
<proteinExistence type="predicted"/>
<dbReference type="InterPro" id="IPR001173">
    <property type="entry name" value="Glyco_trans_2-like"/>
</dbReference>
<sequence length="390" mass="44133">MTWVILFEASAFLNRSERSRLMRYSGCERVNDPLSALSNADSLPRLPRANTGIAFPSAPPFTHRHDFMSDRKISVLLPCYNQARYLPQAIESVLSQQNADWELLISDDASTDNSAEIIRAYAARDPRIRFHLQSPNLGMAANWNWCLLHATGRYVKFLFGDDYHCAPDALAALSHALESHPAATLATSARLIVGEDSQTRSIAGDLGGDGLKPGGPTIVRCLLSGKNLIGEPSAAMFRRDAARRGFDPTYRQLIDLEFWAHLLEQGDLAYVSRPLCAFRRHDEQQTAVNRRTRAGEEEGLRLQLKYLPLVQRHLATGGSPHEVRQALFRSLYFVRKTRIRCNESHADERALMRELNPVWYAAYWLRHRLTKPFANLHKATRRQPSAARHP</sequence>
<organism evidence="2 3">
    <name type="scientific">Nibricoccus aquaticus</name>
    <dbReference type="NCBI Taxonomy" id="2576891"/>
    <lineage>
        <taxon>Bacteria</taxon>
        <taxon>Pseudomonadati</taxon>
        <taxon>Verrucomicrobiota</taxon>
        <taxon>Opitutia</taxon>
        <taxon>Opitutales</taxon>
        <taxon>Opitutaceae</taxon>
        <taxon>Nibricoccus</taxon>
    </lineage>
</organism>
<dbReference type="EMBL" id="CP023344">
    <property type="protein sequence ID" value="ATC62895.1"/>
    <property type="molecule type" value="Genomic_DNA"/>
</dbReference>
<dbReference type="CDD" id="cd00761">
    <property type="entry name" value="Glyco_tranf_GTA_type"/>
    <property type="match status" value="1"/>
</dbReference>
<accession>A0A290Q2K8</accession>
<reference evidence="2 3" key="1">
    <citation type="submission" date="2017-09" db="EMBL/GenBank/DDBJ databases">
        <title>Complete genome sequence of Verrucomicrobial strain HZ-65, isolated from freshwater.</title>
        <authorList>
            <person name="Choi A."/>
        </authorList>
    </citation>
    <scope>NUCLEOTIDE SEQUENCE [LARGE SCALE GENOMIC DNA]</scope>
    <source>
        <strain evidence="2 3">HZ-65</strain>
    </source>
</reference>
<feature type="domain" description="Glycosyltransferase 2-like" evidence="1">
    <location>
        <begin position="74"/>
        <end position="244"/>
    </location>
</feature>
<dbReference type="Proteomes" id="UP000217265">
    <property type="component" value="Chromosome"/>
</dbReference>
<dbReference type="PANTHER" id="PTHR43685:SF11">
    <property type="entry name" value="GLYCOSYLTRANSFERASE TAGX-RELATED"/>
    <property type="match status" value="1"/>
</dbReference>
<gene>
    <name evidence="2" type="ORF">CMV30_02345</name>
</gene>
<dbReference type="OrthoDB" id="191387at2"/>
<dbReference type="AlphaFoldDB" id="A0A290Q2K8"/>
<dbReference type="KEGG" id="vbh:CMV30_02345"/>
<dbReference type="Gene3D" id="3.90.550.10">
    <property type="entry name" value="Spore Coat Polysaccharide Biosynthesis Protein SpsA, Chain A"/>
    <property type="match status" value="1"/>
</dbReference>